<dbReference type="Gramene" id="ERM99269">
    <property type="protein sequence ID" value="ERM99269"/>
    <property type="gene ID" value="AMTR_s00092p00153620"/>
</dbReference>
<reference evidence="3" key="1">
    <citation type="journal article" date="2013" name="Science">
        <title>The Amborella genome and the evolution of flowering plants.</title>
        <authorList>
            <consortium name="Amborella Genome Project"/>
        </authorList>
    </citation>
    <scope>NUCLEOTIDE SEQUENCE [LARGE SCALE GENOMIC DNA]</scope>
</reference>
<dbReference type="EMBL" id="KI395040">
    <property type="protein sequence ID" value="ERM99269.1"/>
    <property type="molecule type" value="Genomic_DNA"/>
</dbReference>
<evidence type="ECO:0000313" key="3">
    <source>
        <dbReference type="Proteomes" id="UP000017836"/>
    </source>
</evidence>
<accession>W1NX68</accession>
<dbReference type="AlphaFoldDB" id="W1NX68"/>
<name>W1NX68_AMBTC</name>
<proteinExistence type="predicted"/>
<protein>
    <submittedName>
        <fullName evidence="2">Uncharacterized protein</fullName>
    </submittedName>
</protein>
<organism evidence="2 3">
    <name type="scientific">Amborella trichopoda</name>
    <dbReference type="NCBI Taxonomy" id="13333"/>
    <lineage>
        <taxon>Eukaryota</taxon>
        <taxon>Viridiplantae</taxon>
        <taxon>Streptophyta</taxon>
        <taxon>Embryophyta</taxon>
        <taxon>Tracheophyta</taxon>
        <taxon>Spermatophyta</taxon>
        <taxon>Magnoliopsida</taxon>
        <taxon>Amborellales</taxon>
        <taxon>Amborellaceae</taxon>
        <taxon>Amborella</taxon>
    </lineage>
</organism>
<dbReference type="HOGENOM" id="CLU_2323578_0_0_1"/>
<gene>
    <name evidence="2" type="ORF">AMTR_s00092p00153620</name>
</gene>
<keyword evidence="3" id="KW-1185">Reference proteome</keyword>
<sequence length="99" mass="11124">MWVNRDATWLSQHFEGYGLIVRDSLERGKRRRRSENKERILFGVVGIVEGSIDNLGISTEGVMERGGGRRVSNKPRAARQALSPSNDITTSIANKRDIL</sequence>
<evidence type="ECO:0000256" key="1">
    <source>
        <dbReference type="SAM" id="MobiDB-lite"/>
    </source>
</evidence>
<evidence type="ECO:0000313" key="2">
    <source>
        <dbReference type="EMBL" id="ERM99269.1"/>
    </source>
</evidence>
<feature type="region of interest" description="Disordered" evidence="1">
    <location>
        <begin position="64"/>
        <end position="86"/>
    </location>
</feature>
<dbReference type="Proteomes" id="UP000017836">
    <property type="component" value="Unassembled WGS sequence"/>
</dbReference>